<feature type="compositionally biased region" description="Polar residues" evidence="1">
    <location>
        <begin position="14"/>
        <end position="25"/>
    </location>
</feature>
<feature type="region of interest" description="Disordered" evidence="1">
    <location>
        <begin position="262"/>
        <end position="311"/>
    </location>
</feature>
<feature type="region of interest" description="Disordered" evidence="1">
    <location>
        <begin position="14"/>
        <end position="43"/>
    </location>
</feature>
<name>A0A0C2XG81_HEBCY</name>
<organism evidence="2 3">
    <name type="scientific">Hebeloma cylindrosporum</name>
    <dbReference type="NCBI Taxonomy" id="76867"/>
    <lineage>
        <taxon>Eukaryota</taxon>
        <taxon>Fungi</taxon>
        <taxon>Dikarya</taxon>
        <taxon>Basidiomycota</taxon>
        <taxon>Agaricomycotina</taxon>
        <taxon>Agaricomycetes</taxon>
        <taxon>Agaricomycetidae</taxon>
        <taxon>Agaricales</taxon>
        <taxon>Agaricineae</taxon>
        <taxon>Hymenogastraceae</taxon>
        <taxon>Hebeloma</taxon>
    </lineage>
</organism>
<protein>
    <submittedName>
        <fullName evidence="2">Uncharacterized protein</fullName>
    </submittedName>
</protein>
<proteinExistence type="predicted"/>
<evidence type="ECO:0000313" key="3">
    <source>
        <dbReference type="Proteomes" id="UP000053424"/>
    </source>
</evidence>
<reference evidence="3" key="2">
    <citation type="submission" date="2015-01" db="EMBL/GenBank/DDBJ databases">
        <title>Evolutionary Origins and Diversification of the Mycorrhizal Mutualists.</title>
        <authorList>
            <consortium name="DOE Joint Genome Institute"/>
            <consortium name="Mycorrhizal Genomics Consortium"/>
            <person name="Kohler A."/>
            <person name="Kuo A."/>
            <person name="Nagy L.G."/>
            <person name="Floudas D."/>
            <person name="Copeland A."/>
            <person name="Barry K.W."/>
            <person name="Cichocki N."/>
            <person name="Veneault-Fourrey C."/>
            <person name="LaButti K."/>
            <person name="Lindquist E.A."/>
            <person name="Lipzen A."/>
            <person name="Lundell T."/>
            <person name="Morin E."/>
            <person name="Murat C."/>
            <person name="Riley R."/>
            <person name="Ohm R."/>
            <person name="Sun H."/>
            <person name="Tunlid A."/>
            <person name="Henrissat B."/>
            <person name="Grigoriev I.V."/>
            <person name="Hibbett D.S."/>
            <person name="Martin F."/>
        </authorList>
    </citation>
    <scope>NUCLEOTIDE SEQUENCE [LARGE SCALE GENOMIC DNA]</scope>
    <source>
        <strain evidence="3">h7</strain>
    </source>
</reference>
<dbReference type="AlphaFoldDB" id="A0A0C2XG81"/>
<evidence type="ECO:0000256" key="1">
    <source>
        <dbReference type="SAM" id="MobiDB-lite"/>
    </source>
</evidence>
<dbReference type="OrthoDB" id="3263651at2759"/>
<evidence type="ECO:0000313" key="2">
    <source>
        <dbReference type="EMBL" id="KIM36923.1"/>
    </source>
</evidence>
<accession>A0A0C2XG81</accession>
<sequence length="311" mass="35133">MTCNGLLSYSASRVGNPLPRTSSEPLQPGDYASYTDSGQPESLPQGLIIRSPGGYGNFLQWQTSYEEEMATGSVEDKEFFIDFLRQNEISDELAEEIKDENSGVCFFTGRTPNASRVCWLVPPLLARWCKEDVNEVLPPAEIDAMEEHFRGKSNLIVIVKSFIHPSWKINLELMSRIVIFRDLGLPSHLKPGQSLPAASSQKDRVKFLKGNFKFCLGHHFLGGAIEDDHPDVGEYMDIVVEHGLQALVGMTSPIAQEILELYEEDSEEEEDDEEDSEEEDDDEEDSEEEEDDEEESEEEEEEEGEENENDL</sequence>
<gene>
    <name evidence="2" type="ORF">M413DRAFT_31317</name>
</gene>
<reference evidence="2 3" key="1">
    <citation type="submission" date="2014-04" db="EMBL/GenBank/DDBJ databases">
        <authorList>
            <consortium name="DOE Joint Genome Institute"/>
            <person name="Kuo A."/>
            <person name="Gay G."/>
            <person name="Dore J."/>
            <person name="Kohler A."/>
            <person name="Nagy L.G."/>
            <person name="Floudas D."/>
            <person name="Copeland A."/>
            <person name="Barry K.W."/>
            <person name="Cichocki N."/>
            <person name="Veneault-Fourrey C."/>
            <person name="LaButti K."/>
            <person name="Lindquist E.A."/>
            <person name="Lipzen A."/>
            <person name="Lundell T."/>
            <person name="Morin E."/>
            <person name="Murat C."/>
            <person name="Sun H."/>
            <person name="Tunlid A."/>
            <person name="Henrissat B."/>
            <person name="Grigoriev I.V."/>
            <person name="Hibbett D.S."/>
            <person name="Martin F."/>
            <person name="Nordberg H.P."/>
            <person name="Cantor M.N."/>
            <person name="Hua S.X."/>
        </authorList>
    </citation>
    <scope>NUCLEOTIDE SEQUENCE [LARGE SCALE GENOMIC DNA]</scope>
    <source>
        <strain evidence="3">h7</strain>
    </source>
</reference>
<dbReference type="EMBL" id="KN831801">
    <property type="protein sequence ID" value="KIM36923.1"/>
    <property type="molecule type" value="Genomic_DNA"/>
</dbReference>
<dbReference type="Proteomes" id="UP000053424">
    <property type="component" value="Unassembled WGS sequence"/>
</dbReference>
<dbReference type="SUPFAM" id="SSF48371">
    <property type="entry name" value="ARM repeat"/>
    <property type="match status" value="1"/>
</dbReference>
<dbReference type="HOGENOM" id="CLU_894455_0_0_1"/>
<keyword evidence="3" id="KW-1185">Reference proteome</keyword>
<dbReference type="InterPro" id="IPR016024">
    <property type="entry name" value="ARM-type_fold"/>
</dbReference>
<dbReference type="STRING" id="686832.A0A0C2XG81"/>